<dbReference type="HOGENOM" id="CLU_001570_20_2_1"/>
<keyword evidence="10" id="KW-0503">Monooxygenase</keyword>
<accession>A0A0C9U479</accession>
<feature type="non-terminal residue" evidence="13">
    <location>
        <position position="1"/>
    </location>
</feature>
<keyword evidence="4" id="KW-0349">Heme</keyword>
<evidence type="ECO:0008006" key="15">
    <source>
        <dbReference type="Google" id="ProtNLM"/>
    </source>
</evidence>
<dbReference type="GO" id="GO:0005506">
    <property type="term" value="F:iron ion binding"/>
    <property type="evidence" value="ECO:0007669"/>
    <property type="project" value="InterPro"/>
</dbReference>
<evidence type="ECO:0000256" key="10">
    <source>
        <dbReference type="ARBA" id="ARBA00023033"/>
    </source>
</evidence>
<evidence type="ECO:0000256" key="5">
    <source>
        <dbReference type="ARBA" id="ARBA00022692"/>
    </source>
</evidence>
<organism evidence="13 14">
    <name type="scientific">Paxillus involutus ATCC 200175</name>
    <dbReference type="NCBI Taxonomy" id="664439"/>
    <lineage>
        <taxon>Eukaryota</taxon>
        <taxon>Fungi</taxon>
        <taxon>Dikarya</taxon>
        <taxon>Basidiomycota</taxon>
        <taxon>Agaricomycotina</taxon>
        <taxon>Agaricomycetes</taxon>
        <taxon>Agaricomycetidae</taxon>
        <taxon>Boletales</taxon>
        <taxon>Paxilineae</taxon>
        <taxon>Paxillaceae</taxon>
        <taxon>Paxillus</taxon>
    </lineage>
</organism>
<evidence type="ECO:0000313" key="13">
    <source>
        <dbReference type="EMBL" id="KIJ14051.1"/>
    </source>
</evidence>
<dbReference type="GO" id="GO:0016020">
    <property type="term" value="C:membrane"/>
    <property type="evidence" value="ECO:0007669"/>
    <property type="project" value="UniProtKB-SubCell"/>
</dbReference>
<keyword evidence="11 12" id="KW-0472">Membrane</keyword>
<evidence type="ECO:0000256" key="3">
    <source>
        <dbReference type="ARBA" id="ARBA00010617"/>
    </source>
</evidence>
<dbReference type="AlphaFoldDB" id="A0A0C9U479"/>
<keyword evidence="9" id="KW-0408">Iron</keyword>
<dbReference type="GO" id="GO:0020037">
    <property type="term" value="F:heme binding"/>
    <property type="evidence" value="ECO:0007669"/>
    <property type="project" value="InterPro"/>
</dbReference>
<reference evidence="13 14" key="1">
    <citation type="submission" date="2014-06" db="EMBL/GenBank/DDBJ databases">
        <authorList>
            <consortium name="DOE Joint Genome Institute"/>
            <person name="Kuo A."/>
            <person name="Kohler A."/>
            <person name="Nagy L.G."/>
            <person name="Floudas D."/>
            <person name="Copeland A."/>
            <person name="Barry K.W."/>
            <person name="Cichocki N."/>
            <person name="Veneault-Fourrey C."/>
            <person name="LaButti K."/>
            <person name="Lindquist E.A."/>
            <person name="Lipzen A."/>
            <person name="Lundell T."/>
            <person name="Morin E."/>
            <person name="Murat C."/>
            <person name="Sun H."/>
            <person name="Tunlid A."/>
            <person name="Henrissat B."/>
            <person name="Grigoriev I.V."/>
            <person name="Hibbett D.S."/>
            <person name="Martin F."/>
            <person name="Nordberg H.P."/>
            <person name="Cantor M.N."/>
            <person name="Hua S.X."/>
        </authorList>
    </citation>
    <scope>NUCLEOTIDE SEQUENCE [LARGE SCALE GENOMIC DNA]</scope>
    <source>
        <strain evidence="13 14">ATCC 200175</strain>
    </source>
</reference>
<dbReference type="PANTHER" id="PTHR46300">
    <property type="entry name" value="P450, PUTATIVE (EUROFUNG)-RELATED-RELATED"/>
    <property type="match status" value="1"/>
</dbReference>
<evidence type="ECO:0000256" key="11">
    <source>
        <dbReference type="ARBA" id="ARBA00023136"/>
    </source>
</evidence>
<evidence type="ECO:0000256" key="12">
    <source>
        <dbReference type="SAM" id="Phobius"/>
    </source>
</evidence>
<dbReference type="InterPro" id="IPR050364">
    <property type="entry name" value="Cytochrome_P450_fung"/>
</dbReference>
<gene>
    <name evidence="13" type="ORF">PAXINDRAFT_79953</name>
</gene>
<evidence type="ECO:0000256" key="9">
    <source>
        <dbReference type="ARBA" id="ARBA00023004"/>
    </source>
</evidence>
<dbReference type="GO" id="GO:0004497">
    <property type="term" value="F:monooxygenase activity"/>
    <property type="evidence" value="ECO:0007669"/>
    <property type="project" value="UniProtKB-KW"/>
</dbReference>
<evidence type="ECO:0000313" key="14">
    <source>
        <dbReference type="Proteomes" id="UP000053647"/>
    </source>
</evidence>
<proteinExistence type="inferred from homology"/>
<dbReference type="OrthoDB" id="2685000at2759"/>
<name>A0A0C9U479_PAXIN</name>
<evidence type="ECO:0000256" key="1">
    <source>
        <dbReference type="ARBA" id="ARBA00001971"/>
    </source>
</evidence>
<dbReference type="PANTHER" id="PTHR46300:SF2">
    <property type="entry name" value="CYTOCHROME P450 MONOOXYGENASE ALNH-RELATED"/>
    <property type="match status" value="1"/>
</dbReference>
<feature type="transmembrane region" description="Helical" evidence="12">
    <location>
        <begin position="47"/>
        <end position="64"/>
    </location>
</feature>
<keyword evidence="14" id="KW-1185">Reference proteome</keyword>
<keyword evidence="6" id="KW-0479">Metal-binding</keyword>
<keyword evidence="5 12" id="KW-0812">Transmembrane</keyword>
<keyword evidence="7 12" id="KW-1133">Transmembrane helix</keyword>
<dbReference type="InterPro" id="IPR001128">
    <property type="entry name" value="Cyt_P450"/>
</dbReference>
<comment type="cofactor">
    <cofactor evidence="1">
        <name>heme</name>
        <dbReference type="ChEBI" id="CHEBI:30413"/>
    </cofactor>
</comment>
<evidence type="ECO:0000256" key="4">
    <source>
        <dbReference type="ARBA" id="ARBA00022617"/>
    </source>
</evidence>
<evidence type="ECO:0000256" key="7">
    <source>
        <dbReference type="ARBA" id="ARBA00022989"/>
    </source>
</evidence>
<evidence type="ECO:0000256" key="2">
    <source>
        <dbReference type="ARBA" id="ARBA00004167"/>
    </source>
</evidence>
<evidence type="ECO:0000256" key="8">
    <source>
        <dbReference type="ARBA" id="ARBA00023002"/>
    </source>
</evidence>
<protein>
    <recommendedName>
        <fullName evidence="15">Cytochrome P450</fullName>
    </recommendedName>
</protein>
<comment type="similarity">
    <text evidence="3">Belongs to the cytochrome P450 family.</text>
</comment>
<dbReference type="Pfam" id="PF00067">
    <property type="entry name" value="p450"/>
    <property type="match status" value="1"/>
</dbReference>
<dbReference type="EMBL" id="KN819346">
    <property type="protein sequence ID" value="KIJ14051.1"/>
    <property type="molecule type" value="Genomic_DNA"/>
</dbReference>
<dbReference type="InterPro" id="IPR036396">
    <property type="entry name" value="Cyt_P450_sf"/>
</dbReference>
<dbReference type="Gene3D" id="1.10.630.10">
    <property type="entry name" value="Cytochrome P450"/>
    <property type="match status" value="1"/>
</dbReference>
<dbReference type="SUPFAM" id="SSF48264">
    <property type="entry name" value="Cytochrome P450"/>
    <property type="match status" value="1"/>
</dbReference>
<sequence length="65" mass="7456">IGHDESRYEDPYTFHRSRFLTPEGNLNDDDIRYIYGFGRRICPGRSLAAASLWIAIAPILAVFQI</sequence>
<dbReference type="GO" id="GO:0016705">
    <property type="term" value="F:oxidoreductase activity, acting on paired donors, with incorporation or reduction of molecular oxygen"/>
    <property type="evidence" value="ECO:0007669"/>
    <property type="project" value="InterPro"/>
</dbReference>
<comment type="subcellular location">
    <subcellularLocation>
        <location evidence="2">Membrane</location>
        <topology evidence="2">Single-pass membrane protein</topology>
    </subcellularLocation>
</comment>
<reference evidence="14" key="2">
    <citation type="submission" date="2015-01" db="EMBL/GenBank/DDBJ databases">
        <title>Evolutionary Origins and Diversification of the Mycorrhizal Mutualists.</title>
        <authorList>
            <consortium name="DOE Joint Genome Institute"/>
            <consortium name="Mycorrhizal Genomics Consortium"/>
            <person name="Kohler A."/>
            <person name="Kuo A."/>
            <person name="Nagy L.G."/>
            <person name="Floudas D."/>
            <person name="Copeland A."/>
            <person name="Barry K.W."/>
            <person name="Cichocki N."/>
            <person name="Veneault-Fourrey C."/>
            <person name="LaButti K."/>
            <person name="Lindquist E.A."/>
            <person name="Lipzen A."/>
            <person name="Lundell T."/>
            <person name="Morin E."/>
            <person name="Murat C."/>
            <person name="Riley R."/>
            <person name="Ohm R."/>
            <person name="Sun H."/>
            <person name="Tunlid A."/>
            <person name="Henrissat B."/>
            <person name="Grigoriev I.V."/>
            <person name="Hibbett D.S."/>
            <person name="Martin F."/>
        </authorList>
    </citation>
    <scope>NUCLEOTIDE SEQUENCE [LARGE SCALE GENOMIC DNA]</scope>
    <source>
        <strain evidence="14">ATCC 200175</strain>
    </source>
</reference>
<keyword evidence="8" id="KW-0560">Oxidoreductase</keyword>
<evidence type="ECO:0000256" key="6">
    <source>
        <dbReference type="ARBA" id="ARBA00022723"/>
    </source>
</evidence>
<dbReference type="Proteomes" id="UP000053647">
    <property type="component" value="Unassembled WGS sequence"/>
</dbReference>